<gene>
    <name evidence="1" type="ORF">F5148DRAFT_1227821</name>
</gene>
<protein>
    <submittedName>
        <fullName evidence="1">Cytochrome P450</fullName>
    </submittedName>
</protein>
<dbReference type="EMBL" id="JAGFNK010000263">
    <property type="protein sequence ID" value="KAI9454936.1"/>
    <property type="molecule type" value="Genomic_DNA"/>
</dbReference>
<evidence type="ECO:0000313" key="2">
    <source>
        <dbReference type="Proteomes" id="UP001207468"/>
    </source>
</evidence>
<keyword evidence="2" id="KW-1185">Reference proteome</keyword>
<name>A0ACC0TZN4_9AGAM</name>
<accession>A0ACC0TZN4</accession>
<sequence>MALINLVDCLAVSSFLYLFVAFCDNGRRGGHSYPPGPPPWPIVGNLLDVPKEAPWAAYANMSKKYGDVICLRVLGQVVVVLCSLSAVKELLEKRGETYADRPALPILECALLSPFGWLLPTSRKNETWREGRKLLDRSLRPGATISYRQMMQENTHRFLAQLLATPRDFRGHIEAGKFVMSLTYGYDLKDGDTMISAPVQAVEILSRLILPGAALVNHLPFLRHVPSWVPFLSYKPLARIGKELSDKMKNEPIDFVKNAMRDGTAVQSMASEHLREVENLPSSMRHRHEEIIKVAMGSIFSGTVSSMSSFFLALVLFPRVQRRAQEELDVAIGRDRLPTFDDRKRLPYLEAFCKELLRWRMVTPLAVPHASIENDVYKDFFIPKGATIVANAWAILHDSETYPDPEDFKPERFLDKDGSFRDDPALGLVFGCGKRICPGRHFVDATLFIVISSVLSVFNVTKAKDKSGHDIPVNAAMTVHSGIVVHPEKFECSIAPRDYIAEDLILANSLS</sequence>
<comment type="caution">
    <text evidence="1">The sequence shown here is derived from an EMBL/GenBank/DDBJ whole genome shotgun (WGS) entry which is preliminary data.</text>
</comment>
<organism evidence="1 2">
    <name type="scientific">Russula earlei</name>
    <dbReference type="NCBI Taxonomy" id="71964"/>
    <lineage>
        <taxon>Eukaryota</taxon>
        <taxon>Fungi</taxon>
        <taxon>Dikarya</taxon>
        <taxon>Basidiomycota</taxon>
        <taxon>Agaricomycotina</taxon>
        <taxon>Agaricomycetes</taxon>
        <taxon>Russulales</taxon>
        <taxon>Russulaceae</taxon>
        <taxon>Russula</taxon>
    </lineage>
</organism>
<proteinExistence type="predicted"/>
<dbReference type="Proteomes" id="UP001207468">
    <property type="component" value="Unassembled WGS sequence"/>
</dbReference>
<evidence type="ECO:0000313" key="1">
    <source>
        <dbReference type="EMBL" id="KAI9454936.1"/>
    </source>
</evidence>
<reference evidence="1" key="1">
    <citation type="submission" date="2021-03" db="EMBL/GenBank/DDBJ databases">
        <title>Evolutionary priming and transition to the ectomycorrhizal habit in an iconic lineage of mushroom-forming fungi: is preadaptation a requirement?</title>
        <authorList>
            <consortium name="DOE Joint Genome Institute"/>
            <person name="Looney B.P."/>
            <person name="Miyauchi S."/>
            <person name="Morin E."/>
            <person name="Drula E."/>
            <person name="Courty P.E."/>
            <person name="Chicoki N."/>
            <person name="Fauchery L."/>
            <person name="Kohler A."/>
            <person name="Kuo A."/>
            <person name="LaButti K."/>
            <person name="Pangilinan J."/>
            <person name="Lipzen A."/>
            <person name="Riley R."/>
            <person name="Andreopoulos W."/>
            <person name="He G."/>
            <person name="Johnson J."/>
            <person name="Barry K.W."/>
            <person name="Grigoriev I.V."/>
            <person name="Nagy L."/>
            <person name="Hibbett D."/>
            <person name="Henrissat B."/>
            <person name="Matheny P.B."/>
            <person name="Labbe J."/>
            <person name="Martin A.F."/>
        </authorList>
    </citation>
    <scope>NUCLEOTIDE SEQUENCE</scope>
    <source>
        <strain evidence="1">BPL698</strain>
    </source>
</reference>